<dbReference type="Proteomes" id="UP000784294">
    <property type="component" value="Unassembled WGS sequence"/>
</dbReference>
<keyword evidence="2" id="KW-1185">Reference proteome</keyword>
<dbReference type="EMBL" id="CAAALY010089557">
    <property type="protein sequence ID" value="VEL27745.1"/>
    <property type="molecule type" value="Genomic_DNA"/>
</dbReference>
<sequence>MDILTPYFLGTSDIYSEFWPSGFSPIPLNTPAAVCCPLPELGGLACVYRSLVISRTGLAAAACPPCQLAKLVNLIVTRFPTARRLVYLEILVKTALTAPGKLVNGCCHSAELLRIDFSILL</sequence>
<organism evidence="1 2">
    <name type="scientific">Protopolystoma xenopodis</name>
    <dbReference type="NCBI Taxonomy" id="117903"/>
    <lineage>
        <taxon>Eukaryota</taxon>
        <taxon>Metazoa</taxon>
        <taxon>Spiralia</taxon>
        <taxon>Lophotrochozoa</taxon>
        <taxon>Platyhelminthes</taxon>
        <taxon>Monogenea</taxon>
        <taxon>Polyopisthocotylea</taxon>
        <taxon>Polystomatidea</taxon>
        <taxon>Polystomatidae</taxon>
        <taxon>Protopolystoma</taxon>
    </lineage>
</organism>
<name>A0A3S5AMW2_9PLAT</name>
<accession>A0A3S5AMW2</accession>
<evidence type="ECO:0000313" key="2">
    <source>
        <dbReference type="Proteomes" id="UP000784294"/>
    </source>
</evidence>
<protein>
    <submittedName>
        <fullName evidence="1">Uncharacterized protein</fullName>
    </submittedName>
</protein>
<comment type="caution">
    <text evidence="1">The sequence shown here is derived from an EMBL/GenBank/DDBJ whole genome shotgun (WGS) entry which is preliminary data.</text>
</comment>
<gene>
    <name evidence="1" type="ORF">PXEA_LOCUS21185</name>
</gene>
<evidence type="ECO:0000313" key="1">
    <source>
        <dbReference type="EMBL" id="VEL27745.1"/>
    </source>
</evidence>
<reference evidence="1" key="1">
    <citation type="submission" date="2018-11" db="EMBL/GenBank/DDBJ databases">
        <authorList>
            <consortium name="Pathogen Informatics"/>
        </authorList>
    </citation>
    <scope>NUCLEOTIDE SEQUENCE</scope>
</reference>
<dbReference type="AlphaFoldDB" id="A0A3S5AMW2"/>
<proteinExistence type="predicted"/>